<evidence type="ECO:0000313" key="3">
    <source>
        <dbReference type="Proteomes" id="UP000236291"/>
    </source>
</evidence>
<name>A0A2K3KH28_TRIPR</name>
<dbReference type="AlphaFoldDB" id="A0A2K3KH28"/>
<proteinExistence type="predicted"/>
<dbReference type="EMBL" id="ASHM01096165">
    <property type="protein sequence ID" value="PNX65601.1"/>
    <property type="molecule type" value="Genomic_DNA"/>
</dbReference>
<feature type="region of interest" description="Disordered" evidence="1">
    <location>
        <begin position="186"/>
        <end position="221"/>
    </location>
</feature>
<feature type="compositionally biased region" description="Acidic residues" evidence="1">
    <location>
        <begin position="199"/>
        <end position="221"/>
    </location>
</feature>
<evidence type="ECO:0000313" key="2">
    <source>
        <dbReference type="EMBL" id="PNX65601.1"/>
    </source>
</evidence>
<dbReference type="Proteomes" id="UP000236291">
    <property type="component" value="Unassembled WGS sequence"/>
</dbReference>
<accession>A0A2K3KH28</accession>
<reference evidence="2 3" key="2">
    <citation type="journal article" date="2017" name="Front. Plant Sci.">
        <title>Gene Classification and Mining of Molecular Markers Useful in Red Clover (Trifolium pratense) Breeding.</title>
        <authorList>
            <person name="Istvanek J."/>
            <person name="Dluhosova J."/>
            <person name="Dluhos P."/>
            <person name="Patkova L."/>
            <person name="Nedelnik J."/>
            <person name="Repkova J."/>
        </authorList>
    </citation>
    <scope>NUCLEOTIDE SEQUENCE [LARGE SCALE GENOMIC DNA]</scope>
    <source>
        <strain evidence="3">cv. Tatra</strain>
        <tissue evidence="2">Young leaves</tissue>
    </source>
</reference>
<reference evidence="2 3" key="1">
    <citation type="journal article" date="2014" name="Am. J. Bot.">
        <title>Genome assembly and annotation for red clover (Trifolium pratense; Fabaceae).</title>
        <authorList>
            <person name="Istvanek J."/>
            <person name="Jaros M."/>
            <person name="Krenek A."/>
            <person name="Repkova J."/>
        </authorList>
    </citation>
    <scope>NUCLEOTIDE SEQUENCE [LARGE SCALE GENOMIC DNA]</scope>
    <source>
        <strain evidence="3">cv. Tatra</strain>
        <tissue evidence="2">Young leaves</tissue>
    </source>
</reference>
<evidence type="ECO:0000256" key="1">
    <source>
        <dbReference type="SAM" id="MobiDB-lite"/>
    </source>
</evidence>
<protein>
    <submittedName>
        <fullName evidence="2">Envelope-like protein</fullName>
    </submittedName>
</protein>
<gene>
    <name evidence="2" type="ORF">L195_g054620</name>
</gene>
<comment type="caution">
    <text evidence="2">The sequence shown here is derived from an EMBL/GenBank/DDBJ whole genome shotgun (WGS) entry which is preliminary data.</text>
</comment>
<organism evidence="2 3">
    <name type="scientific">Trifolium pratense</name>
    <name type="common">Red clover</name>
    <dbReference type="NCBI Taxonomy" id="57577"/>
    <lineage>
        <taxon>Eukaryota</taxon>
        <taxon>Viridiplantae</taxon>
        <taxon>Streptophyta</taxon>
        <taxon>Embryophyta</taxon>
        <taxon>Tracheophyta</taxon>
        <taxon>Spermatophyta</taxon>
        <taxon>Magnoliopsida</taxon>
        <taxon>eudicotyledons</taxon>
        <taxon>Gunneridae</taxon>
        <taxon>Pentapetalae</taxon>
        <taxon>rosids</taxon>
        <taxon>fabids</taxon>
        <taxon>Fabales</taxon>
        <taxon>Fabaceae</taxon>
        <taxon>Papilionoideae</taxon>
        <taxon>50 kb inversion clade</taxon>
        <taxon>NPAAA clade</taxon>
        <taxon>Hologalegina</taxon>
        <taxon>IRL clade</taxon>
        <taxon>Trifolieae</taxon>
        <taxon>Trifolium</taxon>
    </lineage>
</organism>
<sequence length="221" mass="23567">MNDVCKTITGDKVKIWPRVGKLSAAKLTTKYALLNKIVAANWVPTTHSNGVATGLAKLIYVVGTSTAFDYGTYIFNATILHGSSNAIKMPIAFPTLICDIILAQHPGICTESDVPVNRPSALTMDFRLLEGTHAADIVVASLKKPAAAMTKKQMIANLREVSKSLGEKKELVDGLIQALELEQTQADEAGVGPSHGYSVDDDVASGETEVEEEPSDESPSI</sequence>